<proteinExistence type="predicted"/>
<protein>
    <recommendedName>
        <fullName evidence="3">LPP20 lipoprotein</fullName>
    </recommendedName>
</protein>
<evidence type="ECO:0000313" key="1">
    <source>
        <dbReference type="EMBL" id="SHG16035.1"/>
    </source>
</evidence>
<dbReference type="AlphaFoldDB" id="A0A1M5HJC4"/>
<evidence type="ECO:0000313" key="2">
    <source>
        <dbReference type="Proteomes" id="UP000183945"/>
    </source>
</evidence>
<dbReference type="RefSeq" id="WP_083572076.1">
    <property type="nucleotide sequence ID" value="NZ_FQVT01000005.1"/>
</dbReference>
<evidence type="ECO:0008006" key="3">
    <source>
        <dbReference type="Google" id="ProtNLM"/>
    </source>
</evidence>
<reference evidence="2" key="1">
    <citation type="submission" date="2016-11" db="EMBL/GenBank/DDBJ databases">
        <authorList>
            <person name="Varghese N."/>
            <person name="Submissions S."/>
        </authorList>
    </citation>
    <scope>NUCLEOTIDE SEQUENCE [LARGE SCALE GENOMIC DNA]</scope>
    <source>
        <strain evidence="2">DSM 24579</strain>
    </source>
</reference>
<dbReference type="OrthoDB" id="795570at2"/>
<name>A0A1M5HJC4_SALEC</name>
<dbReference type="Proteomes" id="UP000183945">
    <property type="component" value="Unassembled WGS sequence"/>
</dbReference>
<gene>
    <name evidence="1" type="ORF">SAMN05444483_105174</name>
</gene>
<accession>A0A1M5HJC4</accession>
<dbReference type="STRING" id="1073325.SAMN05444483_105174"/>
<dbReference type="EMBL" id="FQVT01000005">
    <property type="protein sequence ID" value="SHG16035.1"/>
    <property type="molecule type" value="Genomic_DNA"/>
</dbReference>
<keyword evidence="2" id="KW-1185">Reference proteome</keyword>
<organism evidence="1 2">
    <name type="scientific">Salegentibacter echinorum</name>
    <dbReference type="NCBI Taxonomy" id="1073325"/>
    <lineage>
        <taxon>Bacteria</taxon>
        <taxon>Pseudomonadati</taxon>
        <taxon>Bacteroidota</taxon>
        <taxon>Flavobacteriia</taxon>
        <taxon>Flavobacteriales</taxon>
        <taxon>Flavobacteriaceae</taxon>
        <taxon>Salegentibacter</taxon>
    </lineage>
</organism>
<sequence>MDTVSKLSLVFLLIGVIGLKSCSSTKSNSAYYTYETECIGSNLNGTQTVKAWGKGLDKKTALENAKKNALNEIIFKGLYKGGRDCQKKPIISEVNAKVKYDYYFDRFFSKIYSGFVSISKKGKLETSKYEQGYLTAVILSIQIADLKQQLFDDNIIKQP</sequence>